<dbReference type="Pfam" id="PF00122">
    <property type="entry name" value="E1-E2_ATPase"/>
    <property type="match status" value="1"/>
</dbReference>
<keyword evidence="8 17" id="KW-0106">Calcium</keyword>
<feature type="region of interest" description="Disordered" evidence="18">
    <location>
        <begin position="239"/>
        <end position="271"/>
    </location>
</feature>
<dbReference type="GO" id="GO:0005886">
    <property type="term" value="C:plasma membrane"/>
    <property type="evidence" value="ECO:0007669"/>
    <property type="project" value="TreeGrafter"/>
</dbReference>
<keyword evidence="14 17" id="KW-0472">Membrane</keyword>
<comment type="similarity">
    <text evidence="17">Belongs to the cation transport ATPase (P-type) (TC 3.A.3) family.</text>
</comment>
<feature type="region of interest" description="Disordered" evidence="18">
    <location>
        <begin position="1"/>
        <end position="167"/>
    </location>
</feature>
<feature type="transmembrane region" description="Helical" evidence="17">
    <location>
        <begin position="503"/>
        <end position="524"/>
    </location>
</feature>
<dbReference type="PANTHER" id="PTHR24093">
    <property type="entry name" value="CATION TRANSPORTING ATPASE"/>
    <property type="match status" value="1"/>
</dbReference>
<dbReference type="InterPro" id="IPR023298">
    <property type="entry name" value="ATPase_P-typ_TM_dom_sf"/>
</dbReference>
<dbReference type="NCBIfam" id="TIGR01494">
    <property type="entry name" value="ATPase_P-type"/>
    <property type="match status" value="2"/>
</dbReference>
<evidence type="ECO:0000256" key="6">
    <source>
        <dbReference type="ARBA" id="ARBA00022723"/>
    </source>
</evidence>
<dbReference type="InterPro" id="IPR001757">
    <property type="entry name" value="P_typ_ATPase"/>
</dbReference>
<feature type="transmembrane region" description="Helical" evidence="17">
    <location>
        <begin position="1062"/>
        <end position="1087"/>
    </location>
</feature>
<dbReference type="Pfam" id="PF00689">
    <property type="entry name" value="Cation_ATPase_C"/>
    <property type="match status" value="1"/>
</dbReference>
<sequence length="1393" mass="151957">MASGEETNPTRRPRAPTITIDTSADSNTGDSAVPRRSLGSPTDLTASPTTLTADMPQPSQASTSSKPELQTANSFDSRDSRPQSPHNVSSPVAARTNNRSLNYLEVPNNQRSRQNSVDSEDGSRSYTSSQGDTTVLGTTSWQGDKSEKGGHDDHDKIMNDPDALKPDAGREADFQVENNPFAFNPGQLTKMFNPKSLAAYYAMGGLKGIEKGLRSNRDTGLSIDEKHIDKTITFEEATSKSSKLANEGVETPQTPVARRNTAGTSHGDESFSDRKRVFKDNRIPEKKGKSFLQLLWITYNDKVLILLSIAAVVSLAIGIYETVSPEGQGVEWIEGVAIIVAIVIVVFVGSLNDWQKERQFAKLNKKKSDRLVKVIRSGKTIELSVFDILSGDVVHLEPGDLLPVDGILIQGFDVKCDESQATGESDIIRKMAGDDVFNAIENGENLKRADPFIQSGARVMEGVGTFMVTSTGIYSSYGKTLMALNDDPEITPLQSKLNIIAEYIAKLGGGAGLLLFIVLFIMFLVHLPHNQGSPLTKGMEFLDIFIVVVTIIVVAVPEGLPLAVTLALAFATTRMVKDNNLVRHLKACEVMGNATTICSDKTGTLTQNKMQVVAGTVGTSHRFGSAPNPESGEENNDAGSSDLSAPEFTKVLSSEVKELLLKSISLNSTAFEGEVEGVMTFIGSKTETAMLIFAKDHLGMGPVSEERSNATILQLVPFDSGRKCMGIFVQLPDGRARLYVKGASEILLGQCTEILRDPSRDLTTTSLTPENDETIKSLINNYASRSLRTIGIVYRDFEQWPPKNLRRAEGNRNEIVFEDAFKQMTFIGMVGIQDPLREGVPKAVRDCQRAGVVVRMVTGDNKLTAQAIAKECGILKPDGLVMEGPEFRNLSRLQQEDIIPNLQVLARSSPEDKRILVRRLKDMGQTVAVTGDGTNDAPALKLADVGFSMGIAGTEVAKEASAIILMDDNFNSIVKALKWGRAVNDAVKRFLQFQLTVNVTAVVLTFVTAVSNPNSEESSVLTAVQLLWVNLIMDTLAALALATDPPQDSVLDRKPEPRGSGIISITMWKMIMGQAIYQLLITFLLYYGAQTVLGYDDELINGQRNTLVFNTFVWMQIFNQWNNRRLDNKFNIFEGLFQNWFFIGINIAMMGAQVLIIFVGGRPFSIAETKPPQTGPQWAYAIVLGFISIPVGILIRLIPDTLVLKLIPASLKRRSSRAPGLTVSDEERFNYYPDALTDVRDELAFIKRLKGGRINSLKFAVKHPKEAFMQIRSPSHSRSNSMREAAPRTPVREDSTGESPAPTPDSRARSRSMRSGRSRSNSALGATTVMAGIIASSVGAGWSPVTERSNAEFPPRSGPSPSPLAFTEEPEPIEEGSKADVPTLKVPEPPSKS</sequence>
<keyword evidence="7 17" id="KW-0547">Nucleotide-binding</keyword>
<feature type="domain" description="Cation-transporting P-type ATPase C-terminal" evidence="20">
    <location>
        <begin position="1019"/>
        <end position="1198"/>
    </location>
</feature>
<evidence type="ECO:0000256" key="1">
    <source>
        <dbReference type="ARBA" id="ARBA00004128"/>
    </source>
</evidence>
<feature type="transmembrane region" description="Helical" evidence="17">
    <location>
        <begin position="1178"/>
        <end position="1198"/>
    </location>
</feature>
<feature type="compositionally biased region" description="Basic and acidic residues" evidence="18">
    <location>
        <begin position="144"/>
        <end position="167"/>
    </location>
</feature>
<feature type="transmembrane region" description="Helical" evidence="17">
    <location>
        <begin position="544"/>
        <end position="571"/>
    </location>
</feature>
<feature type="compositionally biased region" description="Polar residues" evidence="18">
    <location>
        <begin position="124"/>
        <end position="143"/>
    </location>
</feature>
<dbReference type="Gene3D" id="2.70.150.10">
    <property type="entry name" value="Calcium-transporting ATPase, cytoplasmic transduction domain A"/>
    <property type="match status" value="1"/>
</dbReference>
<evidence type="ECO:0000256" key="3">
    <source>
        <dbReference type="ARBA" id="ARBA00022554"/>
    </source>
</evidence>
<evidence type="ECO:0000256" key="16">
    <source>
        <dbReference type="ARBA" id="ARBA00059328"/>
    </source>
</evidence>
<keyword evidence="12 17" id="KW-1133">Transmembrane helix</keyword>
<dbReference type="Gene3D" id="3.40.1110.10">
    <property type="entry name" value="Calcium-transporting ATPase, cytoplasmic domain N"/>
    <property type="match status" value="1"/>
</dbReference>
<dbReference type="SUPFAM" id="SSF81660">
    <property type="entry name" value="Metal cation-transporting ATPase, ATP-binding domain N"/>
    <property type="match status" value="1"/>
</dbReference>
<reference evidence="22" key="1">
    <citation type="submission" date="2021-03" db="EMBL/GenBank/DDBJ databases">
        <title>Revisited historic fungal species revealed as producer of novel bioactive compounds through whole genome sequencing and comparative genomics.</title>
        <authorList>
            <person name="Vignolle G.A."/>
            <person name="Hochenegger N."/>
            <person name="Mach R.L."/>
            <person name="Mach-Aigner A.R."/>
            <person name="Javad Rahimi M."/>
            <person name="Salim K.A."/>
            <person name="Chan C.M."/>
            <person name="Lim L.B.L."/>
            <person name="Cai F."/>
            <person name="Druzhinina I.S."/>
            <person name="U'Ren J.M."/>
            <person name="Derntl C."/>
        </authorList>
    </citation>
    <scope>NUCLEOTIDE SEQUENCE</scope>
    <source>
        <strain evidence="22">TUCIM 5799</strain>
    </source>
</reference>
<evidence type="ECO:0000256" key="17">
    <source>
        <dbReference type="RuleBase" id="RU361146"/>
    </source>
</evidence>
<dbReference type="SFLD" id="SFLDF00027">
    <property type="entry name" value="p-type_atpase"/>
    <property type="match status" value="1"/>
</dbReference>
<evidence type="ECO:0000256" key="10">
    <source>
        <dbReference type="ARBA" id="ARBA00022842"/>
    </source>
</evidence>
<keyword evidence="6" id="KW-0479">Metal-binding</keyword>
<evidence type="ECO:0000313" key="22">
    <source>
        <dbReference type="EMBL" id="KAI1881091.1"/>
    </source>
</evidence>
<keyword evidence="13 17" id="KW-0406">Ion transport</keyword>
<evidence type="ECO:0000256" key="14">
    <source>
        <dbReference type="ARBA" id="ARBA00023136"/>
    </source>
</evidence>
<name>A0A9P9WXX1_9PEZI</name>
<dbReference type="InterPro" id="IPR036412">
    <property type="entry name" value="HAD-like_sf"/>
</dbReference>
<dbReference type="GO" id="GO:0005388">
    <property type="term" value="F:P-type calcium transporter activity"/>
    <property type="evidence" value="ECO:0007669"/>
    <property type="project" value="UniProtKB-EC"/>
</dbReference>
<dbReference type="PANTHER" id="PTHR24093:SF369">
    <property type="entry name" value="CALCIUM-TRANSPORTING ATPASE"/>
    <property type="match status" value="1"/>
</dbReference>
<protein>
    <recommendedName>
        <fullName evidence="17">Calcium-transporting ATPase</fullName>
        <ecNumber evidence="17">7.2.2.10</ecNumber>
    </recommendedName>
</protein>
<evidence type="ECO:0000256" key="4">
    <source>
        <dbReference type="ARBA" id="ARBA00022568"/>
    </source>
</evidence>
<dbReference type="PRINTS" id="PR00119">
    <property type="entry name" value="CATATPASE"/>
</dbReference>
<dbReference type="InterPro" id="IPR006408">
    <property type="entry name" value="P-type_ATPase_IIB"/>
</dbReference>
<keyword evidence="11" id="KW-1278">Translocase</keyword>
<dbReference type="SUPFAM" id="SSF56784">
    <property type="entry name" value="HAD-like"/>
    <property type="match status" value="1"/>
</dbReference>
<dbReference type="CDD" id="cd02081">
    <property type="entry name" value="P-type_ATPase_Ca_PMCA-like"/>
    <property type="match status" value="1"/>
</dbReference>
<evidence type="ECO:0000256" key="8">
    <source>
        <dbReference type="ARBA" id="ARBA00022837"/>
    </source>
</evidence>
<dbReference type="Gene3D" id="1.20.1110.10">
    <property type="entry name" value="Calcium-transporting ATPase, transmembrane domain"/>
    <property type="match status" value="1"/>
</dbReference>
<proteinExistence type="inferred from homology"/>
<keyword evidence="3" id="KW-0926">Vacuole</keyword>
<dbReference type="NCBIfam" id="TIGR01517">
    <property type="entry name" value="ATPase-IIB_Ca"/>
    <property type="match status" value="1"/>
</dbReference>
<feature type="compositionally biased region" description="Polar residues" evidence="18">
    <location>
        <begin position="82"/>
        <end position="117"/>
    </location>
</feature>
<evidence type="ECO:0000256" key="15">
    <source>
        <dbReference type="ARBA" id="ARBA00048694"/>
    </source>
</evidence>
<evidence type="ECO:0000256" key="9">
    <source>
        <dbReference type="ARBA" id="ARBA00022840"/>
    </source>
</evidence>
<comment type="caution">
    <text evidence="22">The sequence shown here is derived from an EMBL/GenBank/DDBJ whole genome shotgun (WGS) entry which is preliminary data.</text>
</comment>
<dbReference type="PROSITE" id="PS00154">
    <property type="entry name" value="ATPASE_E1_E2"/>
    <property type="match status" value="1"/>
</dbReference>
<dbReference type="InterPro" id="IPR023299">
    <property type="entry name" value="ATPase_P-typ_cyto_dom_N"/>
</dbReference>
<dbReference type="GO" id="GO:0046872">
    <property type="term" value="F:metal ion binding"/>
    <property type="evidence" value="ECO:0007669"/>
    <property type="project" value="UniProtKB-KW"/>
</dbReference>
<dbReference type="SUPFAM" id="SSF81665">
    <property type="entry name" value="Calcium ATPase, transmembrane domain M"/>
    <property type="match status" value="1"/>
</dbReference>
<dbReference type="InterPro" id="IPR059000">
    <property type="entry name" value="ATPase_P-type_domA"/>
</dbReference>
<dbReference type="InterPro" id="IPR006068">
    <property type="entry name" value="ATPase_P-typ_cation-transptr_C"/>
</dbReference>
<feature type="transmembrane region" description="Helical" evidence="17">
    <location>
        <begin position="303"/>
        <end position="320"/>
    </location>
</feature>
<dbReference type="InterPro" id="IPR023214">
    <property type="entry name" value="HAD_sf"/>
</dbReference>
<dbReference type="SUPFAM" id="SSF81653">
    <property type="entry name" value="Calcium ATPase, transduction domain A"/>
    <property type="match status" value="1"/>
</dbReference>
<organism evidence="22 23">
    <name type="scientific">Neoarthrinium moseri</name>
    <dbReference type="NCBI Taxonomy" id="1658444"/>
    <lineage>
        <taxon>Eukaryota</taxon>
        <taxon>Fungi</taxon>
        <taxon>Dikarya</taxon>
        <taxon>Ascomycota</taxon>
        <taxon>Pezizomycotina</taxon>
        <taxon>Sordariomycetes</taxon>
        <taxon>Xylariomycetidae</taxon>
        <taxon>Amphisphaeriales</taxon>
        <taxon>Apiosporaceae</taxon>
        <taxon>Neoarthrinium</taxon>
    </lineage>
</organism>
<dbReference type="GO" id="GO:0006874">
    <property type="term" value="P:intracellular calcium ion homeostasis"/>
    <property type="evidence" value="ECO:0007669"/>
    <property type="project" value="UniProtKB-ARBA"/>
</dbReference>
<dbReference type="Pfam" id="PF00690">
    <property type="entry name" value="Cation_ATPase_N"/>
    <property type="match status" value="1"/>
</dbReference>
<dbReference type="InterPro" id="IPR008250">
    <property type="entry name" value="ATPase_P-typ_transduc_dom_A_sf"/>
</dbReference>
<dbReference type="FunFam" id="3.40.50.1000:FF:000018">
    <property type="entry name" value="Calcium-transporting ATPase"/>
    <property type="match status" value="1"/>
</dbReference>
<keyword evidence="5 17" id="KW-0812">Transmembrane</keyword>
<feature type="transmembrane region" description="Helical" evidence="17">
    <location>
        <begin position="1099"/>
        <end position="1118"/>
    </location>
</feature>
<comment type="caution">
    <text evidence="17">Lacks conserved residue(s) required for the propagation of feature annotation.</text>
</comment>
<dbReference type="GO" id="GO:0005524">
    <property type="term" value="F:ATP binding"/>
    <property type="evidence" value="ECO:0007669"/>
    <property type="project" value="UniProtKB-KW"/>
</dbReference>
<evidence type="ECO:0000256" key="13">
    <source>
        <dbReference type="ARBA" id="ARBA00023065"/>
    </source>
</evidence>
<evidence type="ECO:0000259" key="21">
    <source>
        <dbReference type="Pfam" id="PF00690"/>
    </source>
</evidence>
<feature type="compositionally biased region" description="Polar residues" evidence="18">
    <location>
        <begin position="1272"/>
        <end position="1282"/>
    </location>
</feature>
<dbReference type="EMBL" id="JAFIMR010000002">
    <property type="protein sequence ID" value="KAI1881091.1"/>
    <property type="molecule type" value="Genomic_DNA"/>
</dbReference>
<keyword evidence="9 17" id="KW-0067">ATP-binding</keyword>
<evidence type="ECO:0000313" key="23">
    <source>
        <dbReference type="Proteomes" id="UP000829685"/>
    </source>
</evidence>
<dbReference type="FunFam" id="2.70.150.10:FF:000028">
    <property type="entry name" value="Calcium-transporting ATPase"/>
    <property type="match status" value="1"/>
</dbReference>
<evidence type="ECO:0000256" key="5">
    <source>
        <dbReference type="ARBA" id="ARBA00022692"/>
    </source>
</evidence>
<dbReference type="GO" id="GO:0016887">
    <property type="term" value="F:ATP hydrolysis activity"/>
    <property type="evidence" value="ECO:0007669"/>
    <property type="project" value="InterPro"/>
</dbReference>
<evidence type="ECO:0000256" key="11">
    <source>
        <dbReference type="ARBA" id="ARBA00022967"/>
    </source>
</evidence>
<feature type="region of interest" description="Disordered" evidence="18">
    <location>
        <begin position="1268"/>
        <end position="1324"/>
    </location>
</feature>
<keyword evidence="4 17" id="KW-0109">Calcium transport</keyword>
<comment type="function">
    <text evidence="17">Catalyzes the hydrolysis of ATP coupled with the transport of calcium.</text>
</comment>
<dbReference type="InterPro" id="IPR004014">
    <property type="entry name" value="ATPase_P-typ_cation-transptr_N"/>
</dbReference>
<feature type="domain" description="Cation-transporting P-type ATPase N-terminal" evidence="21">
    <location>
        <begin position="270"/>
        <end position="314"/>
    </location>
</feature>
<dbReference type="InterPro" id="IPR018303">
    <property type="entry name" value="ATPase_P-typ_P_site"/>
</dbReference>
<comment type="function">
    <text evidence="16">This magnesium-dependent enzyme catalyzes the hydrolysis of ATP coupled with the transport of calcium. Transports the calcium to the vacuole and participates in the control of the cytosolic free calcium.</text>
</comment>
<keyword evidence="2 17" id="KW-0813">Transport</keyword>
<evidence type="ECO:0000256" key="12">
    <source>
        <dbReference type="ARBA" id="ARBA00022989"/>
    </source>
</evidence>
<keyword evidence="23" id="KW-1185">Reference proteome</keyword>
<feature type="region of interest" description="Disordered" evidence="18">
    <location>
        <begin position="620"/>
        <end position="644"/>
    </location>
</feature>
<dbReference type="InterPro" id="IPR044492">
    <property type="entry name" value="P_typ_ATPase_HD_dom"/>
</dbReference>
<keyword evidence="10" id="KW-0460">Magnesium</keyword>
<dbReference type="Proteomes" id="UP000829685">
    <property type="component" value="Unassembled WGS sequence"/>
</dbReference>
<feature type="compositionally biased region" description="Polar residues" evidence="18">
    <location>
        <begin position="19"/>
        <end position="30"/>
    </location>
</feature>
<dbReference type="FunFam" id="3.40.1110.10:FF:000031">
    <property type="entry name" value="Calcium-transporting ATPase"/>
    <property type="match status" value="1"/>
</dbReference>
<comment type="subcellular location">
    <subcellularLocation>
        <location evidence="17">Membrane</location>
        <topology evidence="17">Multi-pass membrane protein</topology>
    </subcellularLocation>
    <subcellularLocation>
        <location evidence="1">Vacuole membrane</location>
        <topology evidence="1">Multi-pass membrane protein</topology>
    </subcellularLocation>
</comment>
<dbReference type="EC" id="7.2.2.10" evidence="17"/>
<dbReference type="Pfam" id="PF13246">
    <property type="entry name" value="Cation_ATPase"/>
    <property type="match status" value="1"/>
</dbReference>
<accession>A0A9P9WXX1</accession>
<feature type="compositionally biased region" description="Polar residues" evidence="18">
    <location>
        <begin position="39"/>
        <end position="75"/>
    </location>
</feature>
<dbReference type="SFLD" id="SFLDG00002">
    <property type="entry name" value="C1.7:_P-type_atpase_like"/>
    <property type="match status" value="1"/>
</dbReference>
<gene>
    <name evidence="22" type="ORF">JX265_001331</name>
</gene>
<evidence type="ECO:0000256" key="7">
    <source>
        <dbReference type="ARBA" id="ARBA00022741"/>
    </source>
</evidence>
<comment type="catalytic activity">
    <reaction evidence="15 17">
        <text>Ca(2+)(in) + ATP + H2O = Ca(2+)(out) + ADP + phosphate + H(+)</text>
        <dbReference type="Rhea" id="RHEA:18105"/>
        <dbReference type="ChEBI" id="CHEBI:15377"/>
        <dbReference type="ChEBI" id="CHEBI:15378"/>
        <dbReference type="ChEBI" id="CHEBI:29108"/>
        <dbReference type="ChEBI" id="CHEBI:30616"/>
        <dbReference type="ChEBI" id="CHEBI:43474"/>
        <dbReference type="ChEBI" id="CHEBI:456216"/>
        <dbReference type="EC" id="7.2.2.10"/>
    </reaction>
</comment>
<dbReference type="GO" id="GO:0005774">
    <property type="term" value="C:vacuolar membrane"/>
    <property type="evidence" value="ECO:0007669"/>
    <property type="project" value="UniProtKB-SubCell"/>
</dbReference>
<feature type="region of interest" description="Disordered" evidence="18">
    <location>
        <begin position="1339"/>
        <end position="1393"/>
    </location>
</feature>
<evidence type="ECO:0000259" key="20">
    <source>
        <dbReference type="Pfam" id="PF00689"/>
    </source>
</evidence>
<dbReference type="Pfam" id="PF08282">
    <property type="entry name" value="Hydrolase_3"/>
    <property type="match status" value="1"/>
</dbReference>
<evidence type="ECO:0000256" key="2">
    <source>
        <dbReference type="ARBA" id="ARBA00022448"/>
    </source>
</evidence>
<feature type="transmembrane region" description="Helical" evidence="17">
    <location>
        <begin position="332"/>
        <end position="352"/>
    </location>
</feature>
<evidence type="ECO:0000256" key="18">
    <source>
        <dbReference type="SAM" id="MobiDB-lite"/>
    </source>
</evidence>
<evidence type="ECO:0000259" key="19">
    <source>
        <dbReference type="Pfam" id="PF00122"/>
    </source>
</evidence>
<feature type="transmembrane region" description="Helical" evidence="17">
    <location>
        <begin position="1323"/>
        <end position="1342"/>
    </location>
</feature>
<feature type="transmembrane region" description="Helical" evidence="17">
    <location>
        <begin position="1139"/>
        <end position="1158"/>
    </location>
</feature>
<feature type="domain" description="P-type ATPase A" evidence="19">
    <location>
        <begin position="369"/>
        <end position="480"/>
    </location>
</feature>
<dbReference type="SFLD" id="SFLDS00003">
    <property type="entry name" value="Haloacid_Dehalogenase"/>
    <property type="match status" value="1"/>
</dbReference>
<dbReference type="Gene3D" id="3.40.50.1000">
    <property type="entry name" value="HAD superfamily/HAD-like"/>
    <property type="match status" value="1"/>
</dbReference>